<name>A0A1F6G4J2_9PROT</name>
<dbReference type="STRING" id="1817772.A2527_13935"/>
<organism evidence="1 2">
    <name type="scientific">Candidatus Lambdaproteobacteria bacterium RIFOXYD2_FULL_50_16</name>
    <dbReference type="NCBI Taxonomy" id="1817772"/>
    <lineage>
        <taxon>Bacteria</taxon>
        <taxon>Pseudomonadati</taxon>
        <taxon>Pseudomonadota</taxon>
        <taxon>Candidatus Lambdaproteobacteria</taxon>
    </lineage>
</organism>
<gene>
    <name evidence="1" type="ORF">A2527_13935</name>
</gene>
<proteinExistence type="predicted"/>
<accession>A0A1F6G4J2</accession>
<dbReference type="Proteomes" id="UP000178449">
    <property type="component" value="Unassembled WGS sequence"/>
</dbReference>
<evidence type="ECO:0008006" key="3">
    <source>
        <dbReference type="Google" id="ProtNLM"/>
    </source>
</evidence>
<sequence>MRVGNWFSKVLGCPKKKWNPQSERFMSWFKNTLLTLSVGVCWVFPAFAGPDDITLTPGVWYDVALRSSSTDSGGQKASDLSTTSFGIMWLTAAQPYNQYETAAVLALSADDTNGAALYELYGKLSREGVTYKLGMFDPSDTTVGLKNLPLKNDDTFFGMILGPQSYVGVDLTNLGLSVLWGSHTVNHQADADDSSADAATVQTSMALYFEKEFGNIALAADFGQITNKNDVNKGPSAAALAAGDYYDRMTGLGFAWASGSVGFGLQGEILTNHLDSRTDDEVTTHSNLSFDLNFSERSGLGLAVTQLSLADGSANPTLTQRSQLGLVERFNNLQAVTMLYSVNTKDADDETLDIKETGLVVGMHIEF</sequence>
<evidence type="ECO:0000313" key="2">
    <source>
        <dbReference type="Proteomes" id="UP000178449"/>
    </source>
</evidence>
<dbReference type="EMBL" id="MFNE01000053">
    <property type="protein sequence ID" value="OGG93033.1"/>
    <property type="molecule type" value="Genomic_DNA"/>
</dbReference>
<reference evidence="1 2" key="1">
    <citation type="journal article" date="2016" name="Nat. Commun.">
        <title>Thousands of microbial genomes shed light on interconnected biogeochemical processes in an aquifer system.</title>
        <authorList>
            <person name="Anantharaman K."/>
            <person name="Brown C.T."/>
            <person name="Hug L.A."/>
            <person name="Sharon I."/>
            <person name="Castelle C.J."/>
            <person name="Probst A.J."/>
            <person name="Thomas B.C."/>
            <person name="Singh A."/>
            <person name="Wilkins M.J."/>
            <person name="Karaoz U."/>
            <person name="Brodie E.L."/>
            <person name="Williams K.H."/>
            <person name="Hubbard S.S."/>
            <person name="Banfield J.F."/>
        </authorList>
    </citation>
    <scope>NUCLEOTIDE SEQUENCE [LARGE SCALE GENOMIC DNA]</scope>
</reference>
<protein>
    <recommendedName>
        <fullName evidence="3">Porin domain-containing protein</fullName>
    </recommendedName>
</protein>
<comment type="caution">
    <text evidence="1">The sequence shown here is derived from an EMBL/GenBank/DDBJ whole genome shotgun (WGS) entry which is preliminary data.</text>
</comment>
<dbReference type="AlphaFoldDB" id="A0A1F6G4J2"/>
<evidence type="ECO:0000313" key="1">
    <source>
        <dbReference type="EMBL" id="OGG93033.1"/>
    </source>
</evidence>